<feature type="signal peptide" evidence="3">
    <location>
        <begin position="1"/>
        <end position="22"/>
    </location>
</feature>
<feature type="region of interest" description="Disordered" evidence="2">
    <location>
        <begin position="850"/>
        <end position="881"/>
    </location>
</feature>
<dbReference type="Pfam" id="PF03351">
    <property type="entry name" value="DOMON"/>
    <property type="match status" value="1"/>
</dbReference>
<evidence type="ECO:0000256" key="3">
    <source>
        <dbReference type="SAM" id="SignalP"/>
    </source>
</evidence>
<keyword evidence="3" id="KW-0732">Signal</keyword>
<name>A0A9P0FXQ9_CHRIL</name>
<proteinExistence type="predicted"/>
<feature type="chain" id="PRO_5040227605" description="Protein Skeletor" evidence="3">
    <location>
        <begin position="23"/>
        <end position="1459"/>
    </location>
</feature>
<dbReference type="SMART" id="SM00686">
    <property type="entry name" value="DM13"/>
    <property type="match status" value="2"/>
</dbReference>
<dbReference type="OrthoDB" id="2448405at2759"/>
<dbReference type="InterPro" id="IPR052126">
    <property type="entry name" value="Spindle_Org/Thrombomodulin"/>
</dbReference>
<sequence>MSLAMTPAAGLALLLLLGGACAQVRYFGKEVGALAQLQHGVRGTVYAVDSRTIYLRDFHYDGEGPAAYFYVGSSGSPSNGIAGAVRMRDERGGAGPLRRYRGESVTLSLPDGKTLRDFKWFAVYCDEYAVNFGDVSIPRDLEYPRPAKVGALRGVHAVHSDPIVVVDAQTLLVPNFSYDGEAPDAKFWVGRGDKPSPQGIRIPDENGKEAPLRKYDRKTIVLTLPGELTVFDIGHFAVWCEAFTVNFGHVTLPRAALAAVPPSLKMLGVSPQSKLNCEVLYDELAFEVRWAVAGDSIVIQLVAKLEDGEYMSFGISGDPVHSQMVGGDVAVAYVDQRTLKGDAVDYYLDAKSQCAGVRGSCPDERFVDNSNSIRLLNSAVVKGYSIVTYQRSLKAADELDLPVLTNQSQPIIWAIGPLNSRNEVSYHQHFTKGDKFIEFGRAPVWACPMPDEDDAPPHNHTMRVEEPITHVIKPNPVPAPSPVPKAVPWEIPAIQCYEPPDGVFYAQMGPTGGKQGYSAITGHVGWGISWYINGLLIPEINVIRGRKYTFVVEGGSDPDVPARYHPFYITNDPVGGYFHKTEEEKEGVHIYAGVRRSRNGELSPTGVGRLCNWTPDNNGPDADEFPSFGAYQRSLTLVCEEGNPGVVTWVPDRNTPDTVYYQCYTHRHLGWKINVLDDCDSSEADESRVVERIALPDDMQGEESVQVPTRLTPERNFLDERKKIQKIINTKTNYDDFSSYKGDGVLTGEVYPPTRRTPYDKIQEYSELPMSKVQIKDVIQAVENMESQMKDEMKRNVSNSAQQYQVHEDVKEMFMPETPIREDDEYIIEAGKLPENYFLPANQKPLTLQSVLRPSPNKPSASMRPPFRRPSPPEIKLRRPPPMYQKGNMAYPLSMPNYHHGSHGPMKKLQQNFNPNSNQRGPPNMNRLQSMPSVPPMKTMPPMAPHQQNKQNFNQPPPKKMNKMPLNPIQSIIMGKPSKNAVQLPMSSQTLNLGQTDIIANQVVKSQITLPGNNDAVGQHSIIQPQTYMNKPGQIILGKPMDNPMPLDQQMTPTKQFGIRSQPTPTPTFYQSTTSISLKYENEQQNEIKSSDFMGESAEKTTIPPAVNTGFKPDSIVVESGFKPIIREPLMASEDRIAEYEGGSNRREDTDVEEDFEEPPQYNSQNHQFSSDKMTETFEPMFIPSPPDHLLPTNDRTKEIFPHNHAKEDRPHPVYVKNDSQKIALFSKKNTERELPDDLVMESDRISPQYLPPDPKLPKEHSQKLSSQSEQTFTTYDGKTVSAATLTSVNDDRPTTKLFSAKLPANSEQLLRTPQFGPFRGDIPPPVAAHINKDPQEVSTIAQLSKTTQLKPVSKNKSGDLKAEASIKRVIIEKLGDFEDIEEYEEDEIDEDSKLRERRETKTTQYEKGEIEEVQTNGHSMPRNQMEFEREAQATSSAPARRLYWMTHALLLTLCIQLL</sequence>
<dbReference type="PROSITE" id="PS50836">
    <property type="entry name" value="DOMON"/>
    <property type="match status" value="1"/>
</dbReference>
<evidence type="ECO:0000259" key="5">
    <source>
        <dbReference type="PROSITE" id="PS51549"/>
    </source>
</evidence>
<feature type="region of interest" description="Disordered" evidence="2">
    <location>
        <begin position="1227"/>
        <end position="1273"/>
    </location>
</feature>
<accession>A0A9P0FXQ9</accession>
<organism evidence="6 7">
    <name type="scientific">Chrysodeixis includens</name>
    <name type="common">Soybean looper</name>
    <name type="synonym">Pseudoplusia includens</name>
    <dbReference type="NCBI Taxonomy" id="689277"/>
    <lineage>
        <taxon>Eukaryota</taxon>
        <taxon>Metazoa</taxon>
        <taxon>Ecdysozoa</taxon>
        <taxon>Arthropoda</taxon>
        <taxon>Hexapoda</taxon>
        <taxon>Insecta</taxon>
        <taxon>Pterygota</taxon>
        <taxon>Neoptera</taxon>
        <taxon>Endopterygota</taxon>
        <taxon>Lepidoptera</taxon>
        <taxon>Glossata</taxon>
        <taxon>Ditrysia</taxon>
        <taxon>Noctuoidea</taxon>
        <taxon>Noctuidae</taxon>
        <taxon>Plusiinae</taxon>
        <taxon>Chrysodeixis</taxon>
    </lineage>
</organism>
<evidence type="ECO:0008006" key="8">
    <source>
        <dbReference type="Google" id="ProtNLM"/>
    </source>
</evidence>
<dbReference type="PANTHER" id="PTHR24036:SF13">
    <property type="entry name" value="PROTEIN SKELETOR, ISOFORMS D_E"/>
    <property type="match status" value="1"/>
</dbReference>
<feature type="compositionally biased region" description="Pro residues" evidence="2">
    <location>
        <begin position="933"/>
        <end position="944"/>
    </location>
</feature>
<dbReference type="SMART" id="SM00664">
    <property type="entry name" value="DoH"/>
    <property type="match status" value="1"/>
</dbReference>
<evidence type="ECO:0000256" key="2">
    <source>
        <dbReference type="SAM" id="MobiDB-lite"/>
    </source>
</evidence>
<dbReference type="InterPro" id="IPR019545">
    <property type="entry name" value="DM13_domain"/>
</dbReference>
<feature type="region of interest" description="Disordered" evidence="2">
    <location>
        <begin position="1385"/>
        <end position="1404"/>
    </location>
</feature>
<feature type="compositionally biased region" description="Basic and acidic residues" evidence="2">
    <location>
        <begin position="1134"/>
        <end position="1149"/>
    </location>
</feature>
<feature type="domain" description="DM13" evidence="5">
    <location>
        <begin position="28"/>
        <end position="138"/>
    </location>
</feature>
<dbReference type="Pfam" id="PF25489">
    <property type="entry name" value="At5g54830"/>
    <property type="match status" value="1"/>
</dbReference>
<keyword evidence="1" id="KW-0677">Repeat</keyword>
<dbReference type="InterPro" id="IPR045266">
    <property type="entry name" value="DOH_DOMON"/>
</dbReference>
<feature type="compositionally biased region" description="Polar residues" evidence="2">
    <location>
        <begin position="909"/>
        <end position="932"/>
    </location>
</feature>
<feature type="region of interest" description="Disordered" evidence="2">
    <location>
        <begin position="897"/>
        <end position="959"/>
    </location>
</feature>
<dbReference type="PROSITE" id="PS51549">
    <property type="entry name" value="DM13"/>
    <property type="match status" value="2"/>
</dbReference>
<dbReference type="Pfam" id="PF10517">
    <property type="entry name" value="DM13"/>
    <property type="match status" value="2"/>
</dbReference>
<evidence type="ECO:0000313" key="7">
    <source>
        <dbReference type="Proteomes" id="UP001154114"/>
    </source>
</evidence>
<feature type="domain" description="DOMON" evidence="4">
    <location>
        <begin position="284"/>
        <end position="416"/>
    </location>
</feature>
<feature type="compositionally biased region" description="Basic and acidic residues" evidence="2">
    <location>
        <begin position="1392"/>
        <end position="1404"/>
    </location>
</feature>
<protein>
    <recommendedName>
        <fullName evidence="8">Protein Skeletor</fullName>
    </recommendedName>
</protein>
<feature type="region of interest" description="Disordered" evidence="2">
    <location>
        <begin position="1134"/>
        <end position="1169"/>
    </location>
</feature>
<dbReference type="InterPro" id="IPR057443">
    <property type="entry name" value="At5g54830-like"/>
</dbReference>
<feature type="compositionally biased region" description="Polar residues" evidence="2">
    <location>
        <begin position="1264"/>
        <end position="1273"/>
    </location>
</feature>
<keyword evidence="7" id="KW-1185">Reference proteome</keyword>
<dbReference type="Proteomes" id="UP001154114">
    <property type="component" value="Chromosome 24"/>
</dbReference>
<evidence type="ECO:0000259" key="4">
    <source>
        <dbReference type="PROSITE" id="PS50836"/>
    </source>
</evidence>
<dbReference type="PANTHER" id="PTHR24036">
    <property type="entry name" value="SKELETOR-RELATED"/>
    <property type="match status" value="1"/>
</dbReference>
<dbReference type="EMBL" id="LR824027">
    <property type="protein sequence ID" value="CAH0597567.1"/>
    <property type="molecule type" value="Genomic_DNA"/>
</dbReference>
<dbReference type="CDD" id="cd09631">
    <property type="entry name" value="DOMON_DOH"/>
    <property type="match status" value="1"/>
</dbReference>
<feature type="domain" description="DM13" evidence="5">
    <location>
        <begin position="147"/>
        <end position="253"/>
    </location>
</feature>
<dbReference type="InterPro" id="IPR005018">
    <property type="entry name" value="DOMON_domain"/>
</dbReference>
<evidence type="ECO:0000256" key="1">
    <source>
        <dbReference type="ARBA" id="ARBA00022737"/>
    </source>
</evidence>
<gene>
    <name evidence="6" type="ORF">CINC_LOCUS7668</name>
</gene>
<reference evidence="6" key="1">
    <citation type="submission" date="2021-12" db="EMBL/GenBank/DDBJ databases">
        <authorList>
            <person name="King R."/>
        </authorList>
    </citation>
    <scope>NUCLEOTIDE SEQUENCE</scope>
</reference>
<evidence type="ECO:0000313" key="6">
    <source>
        <dbReference type="EMBL" id="CAH0597567.1"/>
    </source>
</evidence>